<evidence type="ECO:0000256" key="3">
    <source>
        <dbReference type="ARBA" id="ARBA00022448"/>
    </source>
</evidence>
<dbReference type="GO" id="GO:0015093">
    <property type="term" value="F:ferrous iron transmembrane transporter activity"/>
    <property type="evidence" value="ECO:0007669"/>
    <property type="project" value="TreeGrafter"/>
</dbReference>
<dbReference type="PANTHER" id="PTHR45758:SF4">
    <property type="entry name" value="MITOFERRIN-1"/>
    <property type="match status" value="1"/>
</dbReference>
<sequence length="440" mass="46216">MTSSDIPSTESTSSFDEEWEEWDGSSPFWVHCVAGSLAGVTEHTLVYPLDTVRTHIQVCAACNFNGANHPASKAVAATASESYTNAAVVRTVASSSASKAATAASQPVGSVLQKAASTSSILMTQGGSSSNNLTMIQAIRQLMSQPLVLEGAAGTTIGASNSTSSALKSATESAAAATTEAAVNTVGLSRLWRGVQTILIGCIPAHALYFSSYETVKAATLDQNGNVTAYGSILAGGAAVISHDLILGPLDTVKQRLQLGHYRGLSHALTTMIRDEGAISLFRSFPITLATNIPYGMVMVGTNEFCKQQWSKDGQLTLGVTLGASSLAGLVAAATTTPLDRIKTYLQTQQLLPACMLNSTPNVSPEACPLQTTSGKLSKPIVADWRQAAMRIYQTEGTVGFFRGLTPRILSHTPAVAISWTTYETAKRYLLTHSAVFGDE</sequence>
<feature type="repeat" description="Solcar" evidence="6">
    <location>
        <begin position="227"/>
        <end position="309"/>
    </location>
</feature>
<keyword evidence="5" id="KW-0496">Mitochondrion</keyword>
<comment type="caution">
    <text evidence="8">The sequence shown here is derived from an EMBL/GenBank/DDBJ whole genome shotgun (WGS) entry which is preliminary data.</text>
</comment>
<evidence type="ECO:0000256" key="1">
    <source>
        <dbReference type="ARBA" id="ARBA00004225"/>
    </source>
</evidence>
<reference evidence="8" key="1">
    <citation type="journal article" date="2021" name="Sci. Rep.">
        <title>Diploid genomic architecture of Nitzschia inconspicua, an elite biomass production diatom.</title>
        <authorList>
            <person name="Oliver A."/>
            <person name="Podell S."/>
            <person name="Pinowska A."/>
            <person name="Traller J.C."/>
            <person name="Smith S.R."/>
            <person name="McClure R."/>
            <person name="Beliaev A."/>
            <person name="Bohutskyi P."/>
            <person name="Hill E.A."/>
            <person name="Rabines A."/>
            <person name="Zheng H."/>
            <person name="Allen L.Z."/>
            <person name="Kuo A."/>
            <person name="Grigoriev I.V."/>
            <person name="Allen A.E."/>
            <person name="Hazlebeck D."/>
            <person name="Allen E.E."/>
        </authorList>
    </citation>
    <scope>NUCLEOTIDE SEQUENCE</scope>
    <source>
        <strain evidence="8">Hildebrandi</strain>
    </source>
</reference>
<evidence type="ECO:0000256" key="6">
    <source>
        <dbReference type="PROSITE-ProRule" id="PRU00282"/>
    </source>
</evidence>
<keyword evidence="6 7" id="KW-0812">Transmembrane</keyword>
<comment type="subcellular location">
    <subcellularLocation>
        <location evidence="1">Mitochondrion membrane</location>
        <topology evidence="1">Multi-pass membrane protein</topology>
    </subcellularLocation>
</comment>
<dbReference type="GO" id="GO:0031966">
    <property type="term" value="C:mitochondrial membrane"/>
    <property type="evidence" value="ECO:0007669"/>
    <property type="project" value="UniProtKB-SubCell"/>
</dbReference>
<name>A0A9K3KX29_9STRA</name>
<evidence type="ECO:0000256" key="7">
    <source>
        <dbReference type="RuleBase" id="RU000488"/>
    </source>
</evidence>
<dbReference type="AlphaFoldDB" id="A0A9K3KX29"/>
<dbReference type="OrthoDB" id="43906at2759"/>
<accession>A0A9K3KX29</accession>
<dbReference type="Pfam" id="PF00153">
    <property type="entry name" value="Mito_carr"/>
    <property type="match status" value="4"/>
</dbReference>
<gene>
    <name evidence="8" type="ORF">IV203_010354</name>
</gene>
<dbReference type="InterPro" id="IPR018108">
    <property type="entry name" value="MCP_transmembrane"/>
</dbReference>
<evidence type="ECO:0000256" key="2">
    <source>
        <dbReference type="ARBA" id="ARBA00006375"/>
    </source>
</evidence>
<dbReference type="EMBL" id="JAGRRH010000018">
    <property type="protein sequence ID" value="KAG7350994.1"/>
    <property type="molecule type" value="Genomic_DNA"/>
</dbReference>
<evidence type="ECO:0000256" key="4">
    <source>
        <dbReference type="ARBA" id="ARBA00022989"/>
    </source>
</evidence>
<protein>
    <submittedName>
        <fullName evidence="8">Mitochondrial carrier protein</fullName>
    </submittedName>
</protein>
<organism evidence="8 9">
    <name type="scientific">Nitzschia inconspicua</name>
    <dbReference type="NCBI Taxonomy" id="303405"/>
    <lineage>
        <taxon>Eukaryota</taxon>
        <taxon>Sar</taxon>
        <taxon>Stramenopiles</taxon>
        <taxon>Ochrophyta</taxon>
        <taxon>Bacillariophyta</taxon>
        <taxon>Bacillariophyceae</taxon>
        <taxon>Bacillariophycidae</taxon>
        <taxon>Bacillariales</taxon>
        <taxon>Bacillariaceae</taxon>
        <taxon>Nitzschia</taxon>
    </lineage>
</organism>
<dbReference type="Proteomes" id="UP000693970">
    <property type="component" value="Unassembled WGS sequence"/>
</dbReference>
<feature type="repeat" description="Solcar" evidence="6">
    <location>
        <begin position="316"/>
        <end position="429"/>
    </location>
</feature>
<keyword evidence="6" id="KW-0472">Membrane</keyword>
<evidence type="ECO:0000256" key="5">
    <source>
        <dbReference type="ARBA" id="ARBA00023128"/>
    </source>
</evidence>
<dbReference type="PANTHER" id="PTHR45758">
    <property type="entry name" value="MITOFERRIN-1-RELATED"/>
    <property type="match status" value="1"/>
</dbReference>
<proteinExistence type="inferred from homology"/>
<keyword evidence="4" id="KW-1133">Transmembrane helix</keyword>
<dbReference type="GO" id="GO:0048250">
    <property type="term" value="P:iron import into the mitochondrion"/>
    <property type="evidence" value="ECO:0007669"/>
    <property type="project" value="TreeGrafter"/>
</dbReference>
<keyword evidence="3 7" id="KW-0813">Transport</keyword>
<reference evidence="8" key="2">
    <citation type="submission" date="2021-04" db="EMBL/GenBank/DDBJ databases">
        <authorList>
            <person name="Podell S."/>
        </authorList>
    </citation>
    <scope>NUCLEOTIDE SEQUENCE</scope>
    <source>
        <strain evidence="8">Hildebrandi</strain>
    </source>
</reference>
<comment type="similarity">
    <text evidence="2 7">Belongs to the mitochondrial carrier (TC 2.A.29) family.</text>
</comment>
<evidence type="ECO:0000313" key="9">
    <source>
        <dbReference type="Proteomes" id="UP000693970"/>
    </source>
</evidence>
<keyword evidence="9" id="KW-1185">Reference proteome</keyword>
<evidence type="ECO:0000313" key="8">
    <source>
        <dbReference type="EMBL" id="KAG7350994.1"/>
    </source>
</evidence>
<dbReference type="PROSITE" id="PS50920">
    <property type="entry name" value="SOLCAR"/>
    <property type="match status" value="2"/>
</dbReference>